<organism evidence="4 5">
    <name type="scientific">Yoonia vestfoldensis</name>
    <dbReference type="NCBI Taxonomy" id="245188"/>
    <lineage>
        <taxon>Bacteria</taxon>
        <taxon>Pseudomonadati</taxon>
        <taxon>Pseudomonadota</taxon>
        <taxon>Alphaproteobacteria</taxon>
        <taxon>Rhodobacterales</taxon>
        <taxon>Paracoccaceae</taxon>
        <taxon>Yoonia</taxon>
    </lineage>
</organism>
<sequence length="343" mass="38852">MKPATSATLITCLRDEGPFLIEWLAYHRAIGFDRFIIGANDCTDGSHEMLTRLAAMGEVIYLPFSRDPAGKGPQYQFADLLAATGQIKDGDWLAWLDLDEFLLVHRGDGSVQRLIHDLGKADGIRINWRYFGVPPGVAWPGRQIHPALCRCAPADFTREVGLDHRTFKSLYRHRDGLAFFAHGPIYTAASLERQPDWRDGKGKTQRRRAWPRKRLKIPAGVELVTTSLIQHDWAQINHYATRHPAFAQMRRQRGRGSAFVPTDPTDPFYQDFAARHSDAYFATYNQHSDHDPRILRHLPAIDAQMGRLLADQTLRHWHDHALRQLPPEALAKALAKALAAPLP</sequence>
<gene>
    <name evidence="4" type="ORF">LOKVESSMR4R_01780</name>
</gene>
<dbReference type="PANTHER" id="PTHR21461">
    <property type="entry name" value="GLYCOSYLTRANSFERASE FAMILY 92 PROTEIN"/>
    <property type="match status" value="1"/>
</dbReference>
<dbReference type="EMBL" id="CP021431">
    <property type="protein sequence ID" value="ARU01093.1"/>
    <property type="molecule type" value="Genomic_DNA"/>
</dbReference>
<name>A0A1Y0EBZ9_9RHOB</name>
<dbReference type="RefSeq" id="WP_087207623.1">
    <property type="nucleotide sequence ID" value="NZ_CP021431.1"/>
</dbReference>
<evidence type="ECO:0000256" key="2">
    <source>
        <dbReference type="ARBA" id="ARBA00022692"/>
    </source>
</evidence>
<dbReference type="OrthoDB" id="4964299at2"/>
<dbReference type="GO" id="GO:0016020">
    <property type="term" value="C:membrane"/>
    <property type="evidence" value="ECO:0007669"/>
    <property type="project" value="UniProtKB-SubCell"/>
</dbReference>
<evidence type="ECO:0000313" key="5">
    <source>
        <dbReference type="Proteomes" id="UP000195273"/>
    </source>
</evidence>
<accession>A0A1Y0EBZ9</accession>
<dbReference type="Pfam" id="PF13704">
    <property type="entry name" value="Glyco_tranf_2_4"/>
    <property type="match status" value="1"/>
</dbReference>
<dbReference type="PANTHER" id="PTHR21461:SF69">
    <property type="entry name" value="GLYCOSYLTRANSFERASE FAMILY 92 PROTEIN"/>
    <property type="match status" value="1"/>
</dbReference>
<keyword evidence="5" id="KW-1185">Reference proteome</keyword>
<dbReference type="InterPro" id="IPR029044">
    <property type="entry name" value="Nucleotide-diphossugar_trans"/>
</dbReference>
<dbReference type="SUPFAM" id="SSF53448">
    <property type="entry name" value="Nucleotide-diphospho-sugar transferases"/>
    <property type="match status" value="1"/>
</dbReference>
<dbReference type="AlphaFoldDB" id="A0A1Y0EBZ9"/>
<dbReference type="GO" id="GO:0016757">
    <property type="term" value="F:glycosyltransferase activity"/>
    <property type="evidence" value="ECO:0007669"/>
    <property type="project" value="TreeGrafter"/>
</dbReference>
<protein>
    <submittedName>
        <fullName evidence="4">Glycosyl transferase family 2</fullName>
    </submittedName>
</protein>
<keyword evidence="4" id="KW-0808">Transferase</keyword>
<keyword evidence="3" id="KW-0472">Membrane</keyword>
<reference evidence="4 5" key="1">
    <citation type="submission" date="2017-05" db="EMBL/GenBank/DDBJ databases">
        <title>Genome Sequence of Loktanella vestfoldensis Strain SMR4r Isolated from a Culture of the Diatom Skeletonema marinoi.</title>
        <authorList>
            <person name="Topel M."/>
            <person name="Pinder M.I.M."/>
            <person name="Johansson O.N."/>
            <person name="Kourtchenko O."/>
            <person name="Godhe A."/>
            <person name="Clarke A.K."/>
        </authorList>
    </citation>
    <scope>NUCLEOTIDE SEQUENCE [LARGE SCALE GENOMIC DNA]</scope>
    <source>
        <strain evidence="4 5">SMR4r</strain>
    </source>
</reference>
<comment type="subcellular location">
    <subcellularLocation>
        <location evidence="1">Membrane</location>
        <topology evidence="1">Single-pass membrane protein</topology>
    </subcellularLocation>
</comment>
<evidence type="ECO:0000256" key="1">
    <source>
        <dbReference type="ARBA" id="ARBA00004167"/>
    </source>
</evidence>
<dbReference type="Proteomes" id="UP000195273">
    <property type="component" value="Chromosome"/>
</dbReference>
<keyword evidence="3" id="KW-1133">Transmembrane helix</keyword>
<evidence type="ECO:0000313" key="4">
    <source>
        <dbReference type="EMBL" id="ARU01093.1"/>
    </source>
</evidence>
<proteinExistence type="predicted"/>
<dbReference type="KEGG" id="lvs:LOKVESSMR4R_01780"/>
<evidence type="ECO:0000256" key="3">
    <source>
        <dbReference type="ARBA" id="ARBA00022989"/>
    </source>
</evidence>
<keyword evidence="2" id="KW-0812">Transmembrane</keyword>
<dbReference type="GO" id="GO:0005737">
    <property type="term" value="C:cytoplasm"/>
    <property type="evidence" value="ECO:0007669"/>
    <property type="project" value="TreeGrafter"/>
</dbReference>